<sequence>MKYSKATDYALHTMLYMGQESIDYSISVVDLAKRQDVSPTYLSKILTKLSKEGLVKASSGAKGGYRLPSNWEAISFLDIVHAIEGKQSLFDCYVHEDPNCTIKKIMLAAEEKMENELSSQTLGALLKK</sequence>
<dbReference type="CDD" id="cd00090">
    <property type="entry name" value="HTH_ARSR"/>
    <property type="match status" value="1"/>
</dbReference>
<dbReference type="EMBL" id="NGKB01000019">
    <property type="protein sequence ID" value="RSU10190.1"/>
    <property type="molecule type" value="Genomic_DNA"/>
</dbReference>
<dbReference type="OrthoDB" id="9808360at2"/>
<dbReference type="GeneID" id="95581527"/>
<reference evidence="2 3" key="1">
    <citation type="submission" date="2017-05" db="EMBL/GenBank/DDBJ databases">
        <title>Vagococcus spp. assemblies.</title>
        <authorList>
            <person name="Gulvik C.A."/>
        </authorList>
    </citation>
    <scope>NUCLEOTIDE SEQUENCE [LARGE SCALE GENOMIC DNA]</scope>
    <source>
        <strain evidence="2 3">SS1714</strain>
    </source>
</reference>
<evidence type="ECO:0000256" key="1">
    <source>
        <dbReference type="ARBA" id="ARBA00023125"/>
    </source>
</evidence>
<accession>A0A430APV7</accession>
<dbReference type="Proteomes" id="UP000288028">
    <property type="component" value="Unassembled WGS sequence"/>
</dbReference>
<proteinExistence type="predicted"/>
<dbReference type="PANTHER" id="PTHR33221:SF9">
    <property type="entry name" value="RRF2 FAMILY PROTEIN"/>
    <property type="match status" value="1"/>
</dbReference>
<dbReference type="InterPro" id="IPR011991">
    <property type="entry name" value="ArsR-like_HTH"/>
</dbReference>
<protein>
    <submittedName>
        <fullName evidence="2">Transcriptional regulator</fullName>
    </submittedName>
</protein>
<dbReference type="Pfam" id="PF02082">
    <property type="entry name" value="Rrf2"/>
    <property type="match status" value="1"/>
</dbReference>
<name>A0A430APV7_9ENTE</name>
<dbReference type="InterPro" id="IPR000944">
    <property type="entry name" value="Tscrpt_reg_Rrf2"/>
</dbReference>
<keyword evidence="1" id="KW-0238">DNA-binding</keyword>
<gene>
    <name evidence="2" type="ORF">CBF28_13925</name>
</gene>
<dbReference type="GO" id="GO:0005829">
    <property type="term" value="C:cytosol"/>
    <property type="evidence" value="ECO:0007669"/>
    <property type="project" value="TreeGrafter"/>
</dbReference>
<dbReference type="InterPro" id="IPR036390">
    <property type="entry name" value="WH_DNA-bd_sf"/>
</dbReference>
<keyword evidence="3" id="KW-1185">Reference proteome</keyword>
<dbReference type="InterPro" id="IPR030489">
    <property type="entry name" value="TR_Rrf2-type_CS"/>
</dbReference>
<evidence type="ECO:0000313" key="3">
    <source>
        <dbReference type="Proteomes" id="UP000288028"/>
    </source>
</evidence>
<dbReference type="RefSeq" id="WP_126796262.1">
    <property type="nucleotide sequence ID" value="NZ_CP060720.1"/>
</dbReference>
<organism evidence="2 3">
    <name type="scientific">Vagococcus carniphilus</name>
    <dbReference type="NCBI Taxonomy" id="218144"/>
    <lineage>
        <taxon>Bacteria</taxon>
        <taxon>Bacillati</taxon>
        <taxon>Bacillota</taxon>
        <taxon>Bacilli</taxon>
        <taxon>Lactobacillales</taxon>
        <taxon>Enterococcaceae</taxon>
        <taxon>Vagococcus</taxon>
    </lineage>
</organism>
<dbReference type="PROSITE" id="PS01332">
    <property type="entry name" value="HTH_RRF2_1"/>
    <property type="match status" value="1"/>
</dbReference>
<dbReference type="InterPro" id="IPR036388">
    <property type="entry name" value="WH-like_DNA-bd_sf"/>
</dbReference>
<dbReference type="NCBIfam" id="TIGR00738">
    <property type="entry name" value="rrf2_super"/>
    <property type="match status" value="1"/>
</dbReference>
<dbReference type="GO" id="GO:0003700">
    <property type="term" value="F:DNA-binding transcription factor activity"/>
    <property type="evidence" value="ECO:0007669"/>
    <property type="project" value="TreeGrafter"/>
</dbReference>
<evidence type="ECO:0000313" key="2">
    <source>
        <dbReference type="EMBL" id="RSU10190.1"/>
    </source>
</evidence>
<dbReference type="AlphaFoldDB" id="A0A430APV7"/>
<dbReference type="Gene3D" id="1.10.10.10">
    <property type="entry name" value="Winged helix-like DNA-binding domain superfamily/Winged helix DNA-binding domain"/>
    <property type="match status" value="1"/>
</dbReference>
<dbReference type="GO" id="GO:0003677">
    <property type="term" value="F:DNA binding"/>
    <property type="evidence" value="ECO:0007669"/>
    <property type="project" value="UniProtKB-KW"/>
</dbReference>
<dbReference type="SUPFAM" id="SSF46785">
    <property type="entry name" value="Winged helix' DNA-binding domain"/>
    <property type="match status" value="1"/>
</dbReference>
<dbReference type="PROSITE" id="PS51197">
    <property type="entry name" value="HTH_RRF2_2"/>
    <property type="match status" value="1"/>
</dbReference>
<comment type="caution">
    <text evidence="2">The sequence shown here is derived from an EMBL/GenBank/DDBJ whole genome shotgun (WGS) entry which is preliminary data.</text>
</comment>
<dbReference type="PANTHER" id="PTHR33221">
    <property type="entry name" value="WINGED HELIX-TURN-HELIX TRANSCRIPTIONAL REGULATOR, RRF2 FAMILY"/>
    <property type="match status" value="1"/>
</dbReference>